<dbReference type="EMBL" id="QGHD01000043">
    <property type="protein sequence ID" value="PWK88461.1"/>
    <property type="molecule type" value="Genomic_DNA"/>
</dbReference>
<dbReference type="EMBL" id="QGHD01000050">
    <property type="protein sequence ID" value="PWK85372.1"/>
    <property type="molecule type" value="Genomic_DNA"/>
</dbReference>
<accession>A0ABX5LLH5</accession>
<evidence type="ECO:0000313" key="1">
    <source>
        <dbReference type="EMBL" id="PWK85372.1"/>
    </source>
</evidence>
<gene>
    <name evidence="4" type="ORF">B0H50_13130</name>
    <name evidence="3" type="ORF">B0H50_1321</name>
    <name evidence="2" type="ORF">B0H50_1431</name>
    <name evidence="1" type="ORF">B0H50_1509</name>
</gene>
<evidence type="ECO:0000313" key="4">
    <source>
        <dbReference type="EMBL" id="PWK93160.1"/>
    </source>
</evidence>
<sequence>ILENSPFFLFDLGESQQKKGGEATHTC</sequence>
<evidence type="ECO:0000313" key="5">
    <source>
        <dbReference type="Proteomes" id="UP000245523"/>
    </source>
</evidence>
<evidence type="ECO:0000313" key="3">
    <source>
        <dbReference type="EMBL" id="PWK93102.1"/>
    </source>
</evidence>
<dbReference type="EMBL" id="QGHD01000031">
    <property type="protein sequence ID" value="PWK93160.1"/>
    <property type="molecule type" value="Genomic_DNA"/>
</dbReference>
<feature type="non-terminal residue" evidence="3">
    <location>
        <position position="1"/>
    </location>
</feature>
<organism evidence="3 5">
    <name type="scientific">Hallerella porci</name>
    <dbReference type="NCBI Taxonomy" id="1945871"/>
    <lineage>
        <taxon>Bacteria</taxon>
        <taxon>Pseudomonadati</taxon>
        <taxon>Fibrobacterota</taxon>
        <taxon>Fibrobacteria</taxon>
        <taxon>Fibrobacterales</taxon>
        <taxon>Fibrobacteraceae</taxon>
        <taxon>Hallerella</taxon>
    </lineage>
</organism>
<comment type="caution">
    <text evidence="3">The sequence shown here is derived from an EMBL/GenBank/DDBJ whole genome shotgun (WGS) entry which is preliminary data.</text>
</comment>
<evidence type="ECO:0000313" key="2">
    <source>
        <dbReference type="EMBL" id="PWK88461.1"/>
    </source>
</evidence>
<reference evidence="3 5" key="1">
    <citation type="submission" date="2018-05" db="EMBL/GenBank/DDBJ databases">
        <title>Animal gut microbial communities from fecal samples from Wisconsin, USA.</title>
        <authorList>
            <person name="Neumann A."/>
        </authorList>
    </citation>
    <scope>NUCLEOTIDE SEQUENCE [LARGE SCALE GENOMIC DNA]</scope>
    <source>
        <strain evidence="3 5">UWS4</strain>
    </source>
</reference>
<protein>
    <submittedName>
        <fullName evidence="3">Uncharacterized protein</fullName>
    </submittedName>
</protein>
<keyword evidence="5" id="KW-1185">Reference proteome</keyword>
<dbReference type="EMBL" id="QGHD01000032">
    <property type="protein sequence ID" value="PWK93102.1"/>
    <property type="molecule type" value="Genomic_DNA"/>
</dbReference>
<proteinExistence type="predicted"/>
<name>A0ABX5LLH5_9BACT</name>
<dbReference type="Proteomes" id="UP000245523">
    <property type="component" value="Unassembled WGS sequence"/>
</dbReference>